<dbReference type="EMBL" id="CAFBLD010000001">
    <property type="protein sequence ID" value="CAB4856475.1"/>
    <property type="molecule type" value="Genomic_DNA"/>
</dbReference>
<dbReference type="EMBL" id="CAFBQX010000006">
    <property type="protein sequence ID" value="CAB5074068.1"/>
    <property type="molecule type" value="Genomic_DNA"/>
</dbReference>
<comment type="similarity">
    <text evidence="1">Belongs to the GSP E family.</text>
</comment>
<dbReference type="EMBL" id="CAFBOC010000009">
    <property type="protein sequence ID" value="CAB4977981.1"/>
    <property type="molecule type" value="Genomic_DNA"/>
</dbReference>
<evidence type="ECO:0000313" key="10">
    <source>
        <dbReference type="EMBL" id="CAB4977981.1"/>
    </source>
</evidence>
<dbReference type="EMBL" id="CAESAE010000008">
    <property type="protein sequence ID" value="CAB4343795.1"/>
    <property type="molecule type" value="Genomic_DNA"/>
</dbReference>
<evidence type="ECO:0000313" key="11">
    <source>
        <dbReference type="EMBL" id="CAB5074068.1"/>
    </source>
</evidence>
<dbReference type="InterPro" id="IPR027417">
    <property type="entry name" value="P-loop_NTPase"/>
</dbReference>
<name>A0A6J7IYN8_9ZZZZ</name>
<evidence type="ECO:0000313" key="5">
    <source>
        <dbReference type="EMBL" id="CAB4714291.1"/>
    </source>
</evidence>
<organism evidence="9">
    <name type="scientific">freshwater metagenome</name>
    <dbReference type="NCBI Taxonomy" id="449393"/>
    <lineage>
        <taxon>unclassified sequences</taxon>
        <taxon>metagenomes</taxon>
        <taxon>ecological metagenomes</taxon>
    </lineage>
</organism>
<proteinExistence type="inferred from homology"/>
<dbReference type="Gene3D" id="3.40.50.300">
    <property type="entry name" value="P-loop containing nucleotide triphosphate hydrolases"/>
    <property type="match status" value="1"/>
</dbReference>
<protein>
    <submittedName>
        <fullName evidence="9">Unannotated protein</fullName>
    </submittedName>
</protein>
<dbReference type="EMBL" id="CAEZYM010000001">
    <property type="protein sequence ID" value="CAB4714291.1"/>
    <property type="molecule type" value="Genomic_DNA"/>
</dbReference>
<gene>
    <name evidence="4" type="ORF">UFOPK2510_01338</name>
    <name evidence="5" type="ORF">UFOPK2718_00028</name>
    <name evidence="6" type="ORF">UFOPK2936_01430</name>
    <name evidence="7" type="ORF">UFOPK3174_00670</name>
    <name evidence="8" type="ORF">UFOPK3328_00207</name>
    <name evidence="9" type="ORF">UFOPK3779_00208</name>
    <name evidence="10" type="ORF">UFOPK3913_00934</name>
    <name evidence="3" type="ORF">UFOPK4107_01296</name>
    <name evidence="11" type="ORF">UFOPK4403_01034</name>
</gene>
<accession>A0A6J7IYN8</accession>
<dbReference type="AlphaFoldDB" id="A0A6J7IYN8"/>
<sequence>MTTPDLALTFGPLATFMSDSSIEEIWINSPERIFIARSGKNELTNLLLTGDEVRNIVERALMWSGRRLDLSHPFVDARLPDGSRLHVTIPEITAEHWAINIRKHLLRNLSLDDLAAREAMNPKIAILLADCVCAGINILVSGATQAGKTTLLNALVSAIPVQERVITIEEVFELKPNLPDVVSMQTRSANLQGEGAIPLRRLIKESLRMRPSRIIVGEVREAEALDMLIALNSGLPGMGTIHANSARDAIVKLQTLPLLAGENISQKFIAPTVAAAIDVVVQVALDVSGQRRIIEIAAVTGRVENDRIEMETLWIWKKDKYERGLGTLPHPEKFANAGILMANAGGQ</sequence>
<dbReference type="SUPFAM" id="SSF52540">
    <property type="entry name" value="P-loop containing nucleoside triphosphate hydrolases"/>
    <property type="match status" value="1"/>
</dbReference>
<feature type="domain" description="Bacterial type II secretion system protein E" evidence="2">
    <location>
        <begin position="11"/>
        <end position="281"/>
    </location>
</feature>
<evidence type="ECO:0000256" key="1">
    <source>
        <dbReference type="ARBA" id="ARBA00006611"/>
    </source>
</evidence>
<evidence type="ECO:0000313" key="6">
    <source>
        <dbReference type="EMBL" id="CAB4787965.1"/>
    </source>
</evidence>
<dbReference type="InterPro" id="IPR050921">
    <property type="entry name" value="T4SS_GSP_E_ATPase"/>
</dbReference>
<dbReference type="GO" id="GO:0016887">
    <property type="term" value="F:ATP hydrolysis activity"/>
    <property type="evidence" value="ECO:0007669"/>
    <property type="project" value="InterPro"/>
</dbReference>
<evidence type="ECO:0000313" key="8">
    <source>
        <dbReference type="EMBL" id="CAB4856475.1"/>
    </source>
</evidence>
<evidence type="ECO:0000313" key="3">
    <source>
        <dbReference type="EMBL" id="CAB4343795.1"/>
    </source>
</evidence>
<reference evidence="9" key="1">
    <citation type="submission" date="2020-05" db="EMBL/GenBank/DDBJ databases">
        <authorList>
            <person name="Chiriac C."/>
            <person name="Salcher M."/>
            <person name="Ghai R."/>
            <person name="Kavagutti S V."/>
        </authorList>
    </citation>
    <scope>NUCLEOTIDE SEQUENCE</scope>
</reference>
<evidence type="ECO:0000259" key="2">
    <source>
        <dbReference type="Pfam" id="PF00437"/>
    </source>
</evidence>
<dbReference type="EMBL" id="CAFABH010000009">
    <property type="protein sequence ID" value="CAB4827128.1"/>
    <property type="molecule type" value="Genomic_DNA"/>
</dbReference>
<evidence type="ECO:0000313" key="9">
    <source>
        <dbReference type="EMBL" id="CAB4936213.1"/>
    </source>
</evidence>
<dbReference type="EMBL" id="CAEZXO010000009">
    <property type="protein sequence ID" value="CAB4701381.1"/>
    <property type="molecule type" value="Genomic_DNA"/>
</dbReference>
<dbReference type="EMBL" id="CAEZZW010000009">
    <property type="protein sequence ID" value="CAB4787965.1"/>
    <property type="molecule type" value="Genomic_DNA"/>
</dbReference>
<evidence type="ECO:0000313" key="4">
    <source>
        <dbReference type="EMBL" id="CAB4701381.1"/>
    </source>
</evidence>
<dbReference type="PANTHER" id="PTHR30486:SF6">
    <property type="entry name" value="TYPE IV PILUS RETRACTATION ATPASE PILT"/>
    <property type="match status" value="1"/>
</dbReference>
<dbReference type="Pfam" id="PF00437">
    <property type="entry name" value="T2SSE"/>
    <property type="match status" value="1"/>
</dbReference>
<dbReference type="EMBL" id="CAFBNH010000001">
    <property type="protein sequence ID" value="CAB4936213.1"/>
    <property type="molecule type" value="Genomic_DNA"/>
</dbReference>
<dbReference type="PANTHER" id="PTHR30486">
    <property type="entry name" value="TWITCHING MOTILITY PROTEIN PILT"/>
    <property type="match status" value="1"/>
</dbReference>
<evidence type="ECO:0000313" key="7">
    <source>
        <dbReference type="EMBL" id="CAB4827128.1"/>
    </source>
</evidence>
<dbReference type="Gene3D" id="3.30.450.380">
    <property type="match status" value="1"/>
</dbReference>
<dbReference type="CDD" id="cd01130">
    <property type="entry name" value="VirB11-like_ATPase"/>
    <property type="match status" value="1"/>
</dbReference>
<dbReference type="InterPro" id="IPR001482">
    <property type="entry name" value="T2SS/T4SS_dom"/>
</dbReference>